<organism evidence="2">
    <name type="scientific">Neisseria leonii</name>
    <dbReference type="NCBI Taxonomy" id="2995413"/>
    <lineage>
        <taxon>Bacteria</taxon>
        <taxon>Pseudomonadati</taxon>
        <taxon>Pseudomonadota</taxon>
        <taxon>Betaproteobacteria</taxon>
        <taxon>Neisseriales</taxon>
        <taxon>Neisseriaceae</taxon>
        <taxon>Neisseria</taxon>
    </lineage>
</organism>
<feature type="transmembrane region" description="Helical" evidence="1">
    <location>
        <begin position="120"/>
        <end position="141"/>
    </location>
</feature>
<protein>
    <submittedName>
        <fullName evidence="2">Uncharacterized protein</fullName>
    </submittedName>
</protein>
<evidence type="ECO:0000313" key="2">
    <source>
        <dbReference type="EMBL" id="MDD9327701.1"/>
    </source>
</evidence>
<gene>
    <name evidence="2" type="ORF">ORY91_001111</name>
    <name evidence="3" type="ORF">V9W64_09175</name>
</gene>
<sequence length="177" mass="20322">MMQRRLKMRRQIALLLIAMRIAYGGSLLVIFWVNSHTAGSLLNYLHEQGNGAVHILYTALTMSAAALIVDGLLDTLWPYLSAKHTEQRWRHCRWLSVSWLYRLRRLLTRACGMANRHRHWFYLPPAFAALFVVPSAVYLGAQNITAVQWLWLWLFACGIGAALVEGAINNERVRYAQ</sequence>
<keyword evidence="1" id="KW-0472">Membrane</keyword>
<keyword evidence="1" id="KW-0812">Transmembrane</keyword>
<keyword evidence="1" id="KW-1133">Transmembrane helix</keyword>
<evidence type="ECO:0000313" key="4">
    <source>
        <dbReference type="Proteomes" id="UP001149607"/>
    </source>
</evidence>
<feature type="transmembrane region" description="Helical" evidence="1">
    <location>
        <begin position="147"/>
        <end position="168"/>
    </location>
</feature>
<evidence type="ECO:0000256" key="1">
    <source>
        <dbReference type="SAM" id="Phobius"/>
    </source>
</evidence>
<keyword evidence="4" id="KW-1185">Reference proteome</keyword>
<reference evidence="2" key="1">
    <citation type="submission" date="2022-10" db="EMBL/GenBank/DDBJ databases">
        <authorList>
            <person name="Boutroux M."/>
        </authorList>
    </citation>
    <scope>NUCLEOTIDE SEQUENCE</scope>
    <source>
        <strain evidence="2">51.81</strain>
    </source>
</reference>
<proteinExistence type="predicted"/>
<dbReference type="EMBL" id="CP146598">
    <property type="protein sequence ID" value="WWY02853.1"/>
    <property type="molecule type" value="Genomic_DNA"/>
</dbReference>
<dbReference type="EMBL" id="JAPQFL010000002">
    <property type="protein sequence ID" value="MDD9327701.1"/>
    <property type="molecule type" value="Genomic_DNA"/>
</dbReference>
<name>A0A9X4IDH6_9NEIS</name>
<accession>A0A9X4IDH6</accession>
<dbReference type="Proteomes" id="UP001149607">
    <property type="component" value="Chromosome"/>
</dbReference>
<dbReference type="AlphaFoldDB" id="A0A9X4IDH6"/>
<evidence type="ECO:0000313" key="3">
    <source>
        <dbReference type="EMBL" id="WWY02853.1"/>
    </source>
</evidence>
<reference evidence="3" key="2">
    <citation type="submission" date="2024-02" db="EMBL/GenBank/DDBJ databases">
        <title>Neisseria leonii sp. nov.</title>
        <authorList>
            <person name="Boutroux M."/>
            <person name="Favre-Rochex S."/>
            <person name="Gorgette O."/>
            <person name="Touak G."/>
            <person name="Muhle E."/>
            <person name="Chesneau O."/>
            <person name="Clermont D."/>
            <person name="Rahi P."/>
        </authorList>
    </citation>
    <scope>NUCLEOTIDE SEQUENCE</scope>
    <source>
        <strain evidence="3">51.81</strain>
    </source>
</reference>
<feature type="transmembrane region" description="Helical" evidence="1">
    <location>
        <begin position="53"/>
        <end position="73"/>
    </location>
</feature>
<feature type="transmembrane region" description="Helical" evidence="1">
    <location>
        <begin position="12"/>
        <end position="33"/>
    </location>
</feature>
<dbReference type="RefSeq" id="WP_274570659.1">
    <property type="nucleotide sequence ID" value="NZ_CP145606.1"/>
</dbReference>